<organism evidence="2 3">
    <name type="scientific">Pleurodeles waltl</name>
    <name type="common">Iberian ribbed newt</name>
    <dbReference type="NCBI Taxonomy" id="8319"/>
    <lineage>
        <taxon>Eukaryota</taxon>
        <taxon>Metazoa</taxon>
        <taxon>Chordata</taxon>
        <taxon>Craniata</taxon>
        <taxon>Vertebrata</taxon>
        <taxon>Euteleostomi</taxon>
        <taxon>Amphibia</taxon>
        <taxon>Batrachia</taxon>
        <taxon>Caudata</taxon>
        <taxon>Salamandroidea</taxon>
        <taxon>Salamandridae</taxon>
        <taxon>Pleurodelinae</taxon>
        <taxon>Pleurodeles</taxon>
    </lineage>
</organism>
<feature type="region of interest" description="Disordered" evidence="1">
    <location>
        <begin position="23"/>
        <end position="194"/>
    </location>
</feature>
<accession>A0AAV7SCM0</accession>
<proteinExistence type="predicted"/>
<feature type="compositionally biased region" description="Basic and acidic residues" evidence="1">
    <location>
        <begin position="129"/>
        <end position="169"/>
    </location>
</feature>
<name>A0AAV7SCM0_PLEWA</name>
<evidence type="ECO:0000313" key="2">
    <source>
        <dbReference type="EMBL" id="KAJ1160818.1"/>
    </source>
</evidence>
<keyword evidence="3" id="KW-1185">Reference proteome</keyword>
<dbReference type="Proteomes" id="UP001066276">
    <property type="component" value="Chromosome 4_2"/>
</dbReference>
<dbReference type="EMBL" id="JANPWB010000008">
    <property type="protein sequence ID" value="KAJ1160818.1"/>
    <property type="molecule type" value="Genomic_DNA"/>
</dbReference>
<evidence type="ECO:0000256" key="1">
    <source>
        <dbReference type="SAM" id="MobiDB-lite"/>
    </source>
</evidence>
<sequence>MADYPGTQGVWLESGAWSAIVEKTEGAEEVGGVGNSERITSEEEASCWWSSETEARHPEQEDAEGEDVPTCQPKDKAPHQLDTIANHAPEGAWLFQGRRYPASPGDNEQYPRGALQHADVTSVDTNPEVNKDADSTERTSLCEEEVVKPKEPERTDSTTSTGERRKEPTNRVPRGEPSSSSDWTGVRASHVPGGTWLTQTESLANLEISTLHKPGSTGLSVLENSIRLKMLCGSEPNVDCSTEHSPFAQNTSSLKDKNCHLSFILTKVVVYPCTPYPLIDKEDKEKSTYLCLRFSVILWGPTTERRSSHGPLQTKREGNSKEIADPEKGKEEKRIEKKEKKRRD</sequence>
<protein>
    <submittedName>
        <fullName evidence="2">Uncharacterized protein</fullName>
    </submittedName>
</protein>
<evidence type="ECO:0000313" key="3">
    <source>
        <dbReference type="Proteomes" id="UP001066276"/>
    </source>
</evidence>
<dbReference type="AlphaFoldDB" id="A0AAV7SCM0"/>
<comment type="caution">
    <text evidence="2">The sequence shown here is derived from an EMBL/GenBank/DDBJ whole genome shotgun (WGS) entry which is preliminary data.</text>
</comment>
<gene>
    <name evidence="2" type="ORF">NDU88_001311</name>
</gene>
<reference evidence="2" key="1">
    <citation type="journal article" date="2022" name="bioRxiv">
        <title>Sequencing and chromosome-scale assembly of the giantPleurodeles waltlgenome.</title>
        <authorList>
            <person name="Brown T."/>
            <person name="Elewa A."/>
            <person name="Iarovenko S."/>
            <person name="Subramanian E."/>
            <person name="Araus A.J."/>
            <person name="Petzold A."/>
            <person name="Susuki M."/>
            <person name="Suzuki K.-i.T."/>
            <person name="Hayashi T."/>
            <person name="Toyoda A."/>
            <person name="Oliveira C."/>
            <person name="Osipova E."/>
            <person name="Leigh N.D."/>
            <person name="Simon A."/>
            <person name="Yun M.H."/>
        </authorList>
    </citation>
    <scope>NUCLEOTIDE SEQUENCE</scope>
    <source>
        <strain evidence="2">20211129_DDA</strain>
        <tissue evidence="2">Liver</tissue>
    </source>
</reference>
<feature type="region of interest" description="Disordered" evidence="1">
    <location>
        <begin position="304"/>
        <end position="344"/>
    </location>
</feature>
<feature type="compositionally biased region" description="Basic and acidic residues" evidence="1">
    <location>
        <begin position="314"/>
        <end position="338"/>
    </location>
</feature>